<evidence type="ECO:0000313" key="2">
    <source>
        <dbReference type="Proteomes" id="UP000541109"/>
    </source>
</evidence>
<evidence type="ECO:0000313" key="1">
    <source>
        <dbReference type="EMBL" id="MBA5779098.1"/>
    </source>
</evidence>
<organism evidence="1 2">
    <name type="scientific">Stappia albiluteola</name>
    <dbReference type="NCBI Taxonomy" id="2758565"/>
    <lineage>
        <taxon>Bacteria</taxon>
        <taxon>Pseudomonadati</taxon>
        <taxon>Pseudomonadota</taxon>
        <taxon>Alphaproteobacteria</taxon>
        <taxon>Hyphomicrobiales</taxon>
        <taxon>Stappiaceae</taxon>
        <taxon>Stappia</taxon>
    </lineage>
</organism>
<evidence type="ECO:0008006" key="3">
    <source>
        <dbReference type="Google" id="ProtNLM"/>
    </source>
</evidence>
<reference evidence="1 2" key="1">
    <citation type="submission" date="2020-07" db="EMBL/GenBank/DDBJ databases">
        <title>Stappia sp., F7233, whole genome shotgun sequencing project.</title>
        <authorList>
            <person name="Jiang S."/>
            <person name="Liu Z.W."/>
            <person name="Du Z.J."/>
        </authorList>
    </citation>
    <scope>NUCLEOTIDE SEQUENCE [LARGE SCALE GENOMIC DNA]</scope>
    <source>
        <strain evidence="1 2">F7233</strain>
    </source>
</reference>
<dbReference type="RefSeq" id="WP_182167924.1">
    <property type="nucleotide sequence ID" value="NZ_JACFXV010000065.1"/>
</dbReference>
<keyword evidence="2" id="KW-1185">Reference proteome</keyword>
<protein>
    <recommendedName>
        <fullName evidence="3">Antitoxin</fullName>
    </recommendedName>
</protein>
<dbReference type="AlphaFoldDB" id="A0A839AJ88"/>
<name>A0A839AJ88_9HYPH</name>
<dbReference type="Proteomes" id="UP000541109">
    <property type="component" value="Unassembled WGS sequence"/>
</dbReference>
<proteinExistence type="predicted"/>
<dbReference type="EMBL" id="JACFXV010000065">
    <property type="protein sequence ID" value="MBA5779098.1"/>
    <property type="molecule type" value="Genomic_DNA"/>
</dbReference>
<comment type="caution">
    <text evidence="1">The sequence shown here is derived from an EMBL/GenBank/DDBJ whole genome shotgun (WGS) entry which is preliminary data.</text>
</comment>
<gene>
    <name evidence="1" type="ORF">H2509_18365</name>
</gene>
<sequence>MADATTISATEFARGFARIQEDVREYGVIKVTSHNRVVGGFLSPKEMENYERLKRREREILKAGQLPDDLVAELEASRDLHGE</sequence>
<accession>A0A839AJ88</accession>